<evidence type="ECO:0000259" key="6">
    <source>
        <dbReference type="PROSITE" id="PS50983"/>
    </source>
</evidence>
<sequence>MIIIINGGFSLKQKHFFVIIILVVLMSVISACSSRGDGNEANAPSPTAAENQTPEAAPDTHEESFTKIVKAPLGDVEIPQNPQRIVTDGYLPELLVLGVKPVGSTGFELENKVIQDQIEGIQSTGERSLEVILSLEPDLIVTWTSDMAILEQYQKIAPTLSVPYGYFNSIHETIGFLGDALNKKAEGEEWLAGLDQTVAEARAELEGIVEPESTFALMGVFVVDSGFYIYGDGGYRGGEAIYTHLKLTPPRKQLEEMIGKEQYRQISYEVVDEYAGDYIFIDQGAMISEVWGNNEGVWKSLDAVKNNRVMPLDPDLFWGNDPISLKLQIKEIVRMLKENASQA</sequence>
<dbReference type="Proteomes" id="UP000092024">
    <property type="component" value="Unassembled WGS sequence"/>
</dbReference>
<comment type="similarity">
    <text evidence="2">Belongs to the bacterial solute-binding protein 8 family.</text>
</comment>
<feature type="compositionally biased region" description="Polar residues" evidence="5">
    <location>
        <begin position="42"/>
        <end position="54"/>
    </location>
</feature>
<dbReference type="Gene3D" id="3.40.50.1980">
    <property type="entry name" value="Nitrogenase molybdenum iron protein domain"/>
    <property type="match status" value="2"/>
</dbReference>
<proteinExistence type="inferred from homology"/>
<evidence type="ECO:0000256" key="3">
    <source>
        <dbReference type="ARBA" id="ARBA00022448"/>
    </source>
</evidence>
<dbReference type="InterPro" id="IPR051313">
    <property type="entry name" value="Bact_iron-sidero_bind"/>
</dbReference>
<keyword evidence="4" id="KW-0732">Signal</keyword>
<protein>
    <recommendedName>
        <fullName evidence="6">Fe/B12 periplasmic-binding domain-containing protein</fullName>
    </recommendedName>
</protein>
<feature type="domain" description="Fe/B12 periplasmic-binding" evidence="6">
    <location>
        <begin position="82"/>
        <end position="340"/>
    </location>
</feature>
<comment type="subcellular location">
    <subcellularLocation>
        <location evidence="1">Cell envelope</location>
    </subcellularLocation>
</comment>
<comment type="caution">
    <text evidence="7">The sequence shown here is derived from an EMBL/GenBank/DDBJ whole genome shotgun (WGS) entry which is preliminary data.</text>
</comment>
<evidence type="ECO:0000256" key="1">
    <source>
        <dbReference type="ARBA" id="ARBA00004196"/>
    </source>
</evidence>
<gene>
    <name evidence="7" type="ORF">A7K91_08915</name>
</gene>
<name>A0A1A5YQH9_9BACL</name>
<dbReference type="Pfam" id="PF01497">
    <property type="entry name" value="Peripla_BP_2"/>
    <property type="match status" value="1"/>
</dbReference>
<accession>A0A1A5YQH9</accession>
<evidence type="ECO:0000313" key="7">
    <source>
        <dbReference type="EMBL" id="OBR67833.1"/>
    </source>
</evidence>
<reference evidence="7 8" key="1">
    <citation type="submission" date="2016-05" db="EMBL/GenBank/DDBJ databases">
        <title>Paenibacillus oryzae. sp. nov., isolated from the rice root.</title>
        <authorList>
            <person name="Zhang J."/>
            <person name="Zhang X."/>
        </authorList>
    </citation>
    <scope>NUCLEOTIDE SEQUENCE [LARGE SCALE GENOMIC DNA]</scope>
    <source>
        <strain evidence="7 8">1DrF-4</strain>
    </source>
</reference>
<dbReference type="SUPFAM" id="SSF53807">
    <property type="entry name" value="Helical backbone' metal receptor"/>
    <property type="match status" value="1"/>
</dbReference>
<evidence type="ECO:0000256" key="2">
    <source>
        <dbReference type="ARBA" id="ARBA00008814"/>
    </source>
</evidence>
<dbReference type="PANTHER" id="PTHR30532">
    <property type="entry name" value="IRON III DICITRATE-BINDING PERIPLASMIC PROTEIN"/>
    <property type="match status" value="1"/>
</dbReference>
<dbReference type="STRING" id="1844972.A7K91_08915"/>
<keyword evidence="8" id="KW-1185">Reference proteome</keyword>
<evidence type="ECO:0000256" key="4">
    <source>
        <dbReference type="ARBA" id="ARBA00022729"/>
    </source>
</evidence>
<dbReference type="GO" id="GO:0030288">
    <property type="term" value="C:outer membrane-bounded periplasmic space"/>
    <property type="evidence" value="ECO:0007669"/>
    <property type="project" value="TreeGrafter"/>
</dbReference>
<dbReference type="GO" id="GO:1901678">
    <property type="term" value="P:iron coordination entity transport"/>
    <property type="evidence" value="ECO:0007669"/>
    <property type="project" value="UniProtKB-ARBA"/>
</dbReference>
<evidence type="ECO:0000313" key="8">
    <source>
        <dbReference type="Proteomes" id="UP000092024"/>
    </source>
</evidence>
<dbReference type="PROSITE" id="PS50983">
    <property type="entry name" value="FE_B12_PBP"/>
    <property type="match status" value="1"/>
</dbReference>
<organism evidence="7 8">
    <name type="scientific">Paenibacillus oryzae</name>
    <dbReference type="NCBI Taxonomy" id="1844972"/>
    <lineage>
        <taxon>Bacteria</taxon>
        <taxon>Bacillati</taxon>
        <taxon>Bacillota</taxon>
        <taxon>Bacilli</taxon>
        <taxon>Bacillales</taxon>
        <taxon>Paenibacillaceae</taxon>
        <taxon>Paenibacillus</taxon>
    </lineage>
</organism>
<keyword evidence="3" id="KW-0813">Transport</keyword>
<evidence type="ECO:0000256" key="5">
    <source>
        <dbReference type="SAM" id="MobiDB-lite"/>
    </source>
</evidence>
<dbReference type="PANTHER" id="PTHR30532:SF26">
    <property type="entry name" value="IRON(3+)-HYDROXAMATE-BINDING PROTEIN FHUD"/>
    <property type="match status" value="1"/>
</dbReference>
<feature type="region of interest" description="Disordered" evidence="5">
    <location>
        <begin position="36"/>
        <end position="63"/>
    </location>
</feature>
<dbReference type="AlphaFoldDB" id="A0A1A5YQH9"/>
<dbReference type="InterPro" id="IPR002491">
    <property type="entry name" value="ABC_transptr_periplasmic_BD"/>
</dbReference>
<dbReference type="EMBL" id="LYPA01000031">
    <property type="protein sequence ID" value="OBR67833.1"/>
    <property type="molecule type" value="Genomic_DNA"/>
</dbReference>